<dbReference type="AlphaFoldDB" id="A0AAE0NN67"/>
<feature type="compositionally biased region" description="Polar residues" evidence="1">
    <location>
        <begin position="23"/>
        <end position="35"/>
    </location>
</feature>
<dbReference type="Proteomes" id="UP001287356">
    <property type="component" value="Unassembled WGS sequence"/>
</dbReference>
<evidence type="ECO:0000256" key="1">
    <source>
        <dbReference type="SAM" id="MobiDB-lite"/>
    </source>
</evidence>
<dbReference type="EMBL" id="JAULSN010000001">
    <property type="protein sequence ID" value="KAK3384628.1"/>
    <property type="molecule type" value="Genomic_DNA"/>
</dbReference>
<evidence type="ECO:0000313" key="2">
    <source>
        <dbReference type="EMBL" id="KAK3384628.1"/>
    </source>
</evidence>
<evidence type="ECO:0000313" key="3">
    <source>
        <dbReference type="Proteomes" id="UP001287356"/>
    </source>
</evidence>
<feature type="region of interest" description="Disordered" evidence="1">
    <location>
        <begin position="1"/>
        <end position="40"/>
    </location>
</feature>
<name>A0AAE0NN67_9PEZI</name>
<organism evidence="2 3">
    <name type="scientific">Lasiosphaeria ovina</name>
    <dbReference type="NCBI Taxonomy" id="92902"/>
    <lineage>
        <taxon>Eukaryota</taxon>
        <taxon>Fungi</taxon>
        <taxon>Dikarya</taxon>
        <taxon>Ascomycota</taxon>
        <taxon>Pezizomycotina</taxon>
        <taxon>Sordariomycetes</taxon>
        <taxon>Sordariomycetidae</taxon>
        <taxon>Sordariales</taxon>
        <taxon>Lasiosphaeriaceae</taxon>
        <taxon>Lasiosphaeria</taxon>
    </lineage>
</organism>
<accession>A0AAE0NN67</accession>
<proteinExistence type="predicted"/>
<protein>
    <submittedName>
        <fullName evidence="2">Uncharacterized protein</fullName>
    </submittedName>
</protein>
<reference evidence="2" key="1">
    <citation type="journal article" date="2023" name="Mol. Phylogenet. Evol.">
        <title>Genome-scale phylogeny and comparative genomics of the fungal order Sordariales.</title>
        <authorList>
            <person name="Hensen N."/>
            <person name="Bonometti L."/>
            <person name="Westerberg I."/>
            <person name="Brannstrom I.O."/>
            <person name="Guillou S."/>
            <person name="Cros-Aarteil S."/>
            <person name="Calhoun S."/>
            <person name="Haridas S."/>
            <person name="Kuo A."/>
            <person name="Mondo S."/>
            <person name="Pangilinan J."/>
            <person name="Riley R."/>
            <person name="LaButti K."/>
            <person name="Andreopoulos B."/>
            <person name="Lipzen A."/>
            <person name="Chen C."/>
            <person name="Yan M."/>
            <person name="Daum C."/>
            <person name="Ng V."/>
            <person name="Clum A."/>
            <person name="Steindorff A."/>
            <person name="Ohm R.A."/>
            <person name="Martin F."/>
            <person name="Silar P."/>
            <person name="Natvig D.O."/>
            <person name="Lalanne C."/>
            <person name="Gautier V."/>
            <person name="Ament-Velasquez S.L."/>
            <person name="Kruys A."/>
            <person name="Hutchinson M.I."/>
            <person name="Powell A.J."/>
            <person name="Barry K."/>
            <person name="Miller A.N."/>
            <person name="Grigoriev I.V."/>
            <person name="Debuchy R."/>
            <person name="Gladieux P."/>
            <person name="Hiltunen Thoren M."/>
            <person name="Johannesson H."/>
        </authorList>
    </citation>
    <scope>NUCLEOTIDE SEQUENCE</scope>
    <source>
        <strain evidence="2">CBS 958.72</strain>
    </source>
</reference>
<feature type="compositionally biased region" description="Low complexity" evidence="1">
    <location>
        <begin position="195"/>
        <end position="235"/>
    </location>
</feature>
<sequence>MDSQPNELTVRKRRGEAKAVMNENKNTADNGTGSVAGNVPDITDGDIDKAIAETANWIRGLLESKRVVSPKTRTNLQYFLDKIENIDNLSPQNQSAIMQKHMLQMWRAETDRRLDSEAKYAGIIDKFRAMNEDAWYLRYGDYFAMAISPLKGHATSVRKASQNRATKVAQQQKWEAARAEAQAKWGHKKPQGGKASTSSPSPATTPSLVPSTPAGPASPTAPGNPTSPATPTTTPKRAMSAAAILNATQEAAIEFFLTENWMAINERLQAEDPMPRPPKTIGLADPFGPAPFDSKPAVPTPLADLVEKLTGMMSPYQTYENVRKNISLYAQRNDIAHRHLGELARQSRYMELANLITTDLKALYYKTGIDEETRSAAQAAIFATARHFFHTFVWDDDNMNVADLAFRTIKKKTAPAASGTALAPAEEDGFVGLLKDKPVDENEAETPITAEDELADGVGYISFD</sequence>
<comment type="caution">
    <text evidence="2">The sequence shown here is derived from an EMBL/GenBank/DDBJ whole genome shotgun (WGS) entry which is preliminary data.</text>
</comment>
<keyword evidence="3" id="KW-1185">Reference proteome</keyword>
<gene>
    <name evidence="2" type="ORF">B0T24DRAFT_689856</name>
</gene>
<reference evidence="2" key="2">
    <citation type="submission" date="2023-06" db="EMBL/GenBank/DDBJ databases">
        <authorList>
            <consortium name="Lawrence Berkeley National Laboratory"/>
            <person name="Haridas S."/>
            <person name="Hensen N."/>
            <person name="Bonometti L."/>
            <person name="Westerberg I."/>
            <person name="Brannstrom I.O."/>
            <person name="Guillou S."/>
            <person name="Cros-Aarteil S."/>
            <person name="Calhoun S."/>
            <person name="Kuo A."/>
            <person name="Mondo S."/>
            <person name="Pangilinan J."/>
            <person name="Riley R."/>
            <person name="Labutti K."/>
            <person name="Andreopoulos B."/>
            <person name="Lipzen A."/>
            <person name="Chen C."/>
            <person name="Yanf M."/>
            <person name="Daum C."/>
            <person name="Ng V."/>
            <person name="Clum A."/>
            <person name="Steindorff A."/>
            <person name="Ohm R."/>
            <person name="Martin F."/>
            <person name="Silar P."/>
            <person name="Natvig D."/>
            <person name="Lalanne C."/>
            <person name="Gautier V."/>
            <person name="Ament-Velasquez S.L."/>
            <person name="Kruys A."/>
            <person name="Hutchinson M.I."/>
            <person name="Powell A.J."/>
            <person name="Barry K."/>
            <person name="Miller A.N."/>
            <person name="Grigoriev I.V."/>
            <person name="Debuchy R."/>
            <person name="Gladieux P."/>
            <person name="Thoren M.H."/>
            <person name="Johannesson H."/>
        </authorList>
    </citation>
    <scope>NUCLEOTIDE SEQUENCE</scope>
    <source>
        <strain evidence="2">CBS 958.72</strain>
    </source>
</reference>
<feature type="compositionally biased region" description="Polar residues" evidence="1">
    <location>
        <begin position="161"/>
        <end position="173"/>
    </location>
</feature>
<feature type="region of interest" description="Disordered" evidence="1">
    <location>
        <begin position="161"/>
        <end position="237"/>
    </location>
</feature>